<dbReference type="EMBL" id="ML213665">
    <property type="protein sequence ID" value="TFK32730.1"/>
    <property type="molecule type" value="Genomic_DNA"/>
</dbReference>
<proteinExistence type="predicted"/>
<protein>
    <submittedName>
        <fullName evidence="1">Uncharacterized protein</fullName>
    </submittedName>
</protein>
<reference evidence="1 2" key="1">
    <citation type="journal article" date="2019" name="Nat. Ecol. Evol.">
        <title>Megaphylogeny resolves global patterns of mushroom evolution.</title>
        <authorList>
            <person name="Varga T."/>
            <person name="Krizsan K."/>
            <person name="Foldi C."/>
            <person name="Dima B."/>
            <person name="Sanchez-Garcia M."/>
            <person name="Sanchez-Ramirez S."/>
            <person name="Szollosi G.J."/>
            <person name="Szarkandi J.G."/>
            <person name="Papp V."/>
            <person name="Albert L."/>
            <person name="Andreopoulos W."/>
            <person name="Angelini C."/>
            <person name="Antonin V."/>
            <person name="Barry K.W."/>
            <person name="Bougher N.L."/>
            <person name="Buchanan P."/>
            <person name="Buyck B."/>
            <person name="Bense V."/>
            <person name="Catcheside P."/>
            <person name="Chovatia M."/>
            <person name="Cooper J."/>
            <person name="Damon W."/>
            <person name="Desjardin D."/>
            <person name="Finy P."/>
            <person name="Geml J."/>
            <person name="Haridas S."/>
            <person name="Hughes K."/>
            <person name="Justo A."/>
            <person name="Karasinski D."/>
            <person name="Kautmanova I."/>
            <person name="Kiss B."/>
            <person name="Kocsube S."/>
            <person name="Kotiranta H."/>
            <person name="LaButti K.M."/>
            <person name="Lechner B.E."/>
            <person name="Liimatainen K."/>
            <person name="Lipzen A."/>
            <person name="Lukacs Z."/>
            <person name="Mihaltcheva S."/>
            <person name="Morgado L.N."/>
            <person name="Niskanen T."/>
            <person name="Noordeloos M.E."/>
            <person name="Ohm R.A."/>
            <person name="Ortiz-Santana B."/>
            <person name="Ovrebo C."/>
            <person name="Racz N."/>
            <person name="Riley R."/>
            <person name="Savchenko A."/>
            <person name="Shiryaev A."/>
            <person name="Soop K."/>
            <person name="Spirin V."/>
            <person name="Szebenyi C."/>
            <person name="Tomsovsky M."/>
            <person name="Tulloss R.E."/>
            <person name="Uehling J."/>
            <person name="Grigoriev I.V."/>
            <person name="Vagvolgyi C."/>
            <person name="Papp T."/>
            <person name="Martin F.M."/>
            <person name="Miettinen O."/>
            <person name="Hibbett D.S."/>
            <person name="Nagy L.G."/>
        </authorList>
    </citation>
    <scope>NUCLEOTIDE SEQUENCE [LARGE SCALE GENOMIC DNA]</scope>
    <source>
        <strain evidence="1 2">CBS 166.37</strain>
    </source>
</reference>
<evidence type="ECO:0000313" key="1">
    <source>
        <dbReference type="EMBL" id="TFK32730.1"/>
    </source>
</evidence>
<accession>A0A5C3LIW9</accession>
<gene>
    <name evidence="1" type="ORF">BDQ12DRAFT_771542</name>
</gene>
<evidence type="ECO:0000313" key="2">
    <source>
        <dbReference type="Proteomes" id="UP000308652"/>
    </source>
</evidence>
<name>A0A5C3LIW9_9AGAR</name>
<sequence>MNIVTEWKMTLTFVRPVQNTERIDKYISRMFDEIWKSVTGDVVWKAVWQRTPKQTDILEEERQEQPLNTVSNKIGSSHLDAERRTARRISNVNGFINLHSHYHSQRPAQISEKQQGVRNDHMAGAVEKWRKVQRVGSPDWQAELAQLFDPNIVITAVHDPRDRWVMIAVSPGLQSTFDFV</sequence>
<keyword evidence="2" id="KW-1185">Reference proteome</keyword>
<dbReference type="AlphaFoldDB" id="A0A5C3LIW9"/>
<organism evidence="1 2">
    <name type="scientific">Crucibulum laeve</name>
    <dbReference type="NCBI Taxonomy" id="68775"/>
    <lineage>
        <taxon>Eukaryota</taxon>
        <taxon>Fungi</taxon>
        <taxon>Dikarya</taxon>
        <taxon>Basidiomycota</taxon>
        <taxon>Agaricomycotina</taxon>
        <taxon>Agaricomycetes</taxon>
        <taxon>Agaricomycetidae</taxon>
        <taxon>Agaricales</taxon>
        <taxon>Agaricineae</taxon>
        <taxon>Nidulariaceae</taxon>
        <taxon>Crucibulum</taxon>
    </lineage>
</organism>
<dbReference type="Proteomes" id="UP000308652">
    <property type="component" value="Unassembled WGS sequence"/>
</dbReference>